<dbReference type="AlphaFoldDB" id="A0A0V1MB85"/>
<sequence>MTGAVILILTMKKCNVFPHVGDGVSSLSHQMIWHNQINKNSVSGFVSCSCSLKQNSVFWIPQFKLINFWIPGDASVGNLRRVNSVYAEKAGRVAQYAGKYTSGRHTLKQFHQVMMCITPELI</sequence>
<gene>
    <name evidence="1" type="ORF">T10_12638</name>
</gene>
<dbReference type="EMBL" id="JYDO01000151">
    <property type="protein sequence ID" value="KRZ68879.1"/>
    <property type="molecule type" value="Genomic_DNA"/>
</dbReference>
<evidence type="ECO:0000313" key="2">
    <source>
        <dbReference type="Proteomes" id="UP000054843"/>
    </source>
</evidence>
<keyword evidence="2" id="KW-1185">Reference proteome</keyword>
<proteinExistence type="predicted"/>
<evidence type="ECO:0000313" key="1">
    <source>
        <dbReference type="EMBL" id="KRZ68879.1"/>
    </source>
</evidence>
<dbReference type="Proteomes" id="UP000054843">
    <property type="component" value="Unassembled WGS sequence"/>
</dbReference>
<accession>A0A0V1MB85</accession>
<protein>
    <submittedName>
        <fullName evidence="1">Uncharacterized protein</fullName>
    </submittedName>
</protein>
<name>A0A0V1MB85_9BILA</name>
<comment type="caution">
    <text evidence="1">The sequence shown here is derived from an EMBL/GenBank/DDBJ whole genome shotgun (WGS) entry which is preliminary data.</text>
</comment>
<reference evidence="1 2" key="1">
    <citation type="submission" date="2015-01" db="EMBL/GenBank/DDBJ databases">
        <title>Evolution of Trichinella species and genotypes.</title>
        <authorList>
            <person name="Korhonen P.K."/>
            <person name="Edoardo P."/>
            <person name="Giuseppe L.R."/>
            <person name="Gasser R.B."/>
        </authorList>
    </citation>
    <scope>NUCLEOTIDE SEQUENCE [LARGE SCALE GENOMIC DNA]</scope>
    <source>
        <strain evidence="1">ISS1980</strain>
    </source>
</reference>
<organism evidence="1 2">
    <name type="scientific">Trichinella papuae</name>
    <dbReference type="NCBI Taxonomy" id="268474"/>
    <lineage>
        <taxon>Eukaryota</taxon>
        <taxon>Metazoa</taxon>
        <taxon>Ecdysozoa</taxon>
        <taxon>Nematoda</taxon>
        <taxon>Enoplea</taxon>
        <taxon>Dorylaimia</taxon>
        <taxon>Trichinellida</taxon>
        <taxon>Trichinellidae</taxon>
        <taxon>Trichinella</taxon>
    </lineage>
</organism>